<keyword evidence="3" id="KW-0813">Transport</keyword>
<dbReference type="EMBL" id="MDLC01000055">
    <property type="protein sequence ID" value="ODS22726.1"/>
    <property type="molecule type" value="Genomic_DNA"/>
</dbReference>
<evidence type="ECO:0000256" key="6">
    <source>
        <dbReference type="ARBA" id="ARBA00022989"/>
    </source>
</evidence>
<feature type="transmembrane region" description="Helical" evidence="8">
    <location>
        <begin position="12"/>
        <end position="33"/>
    </location>
</feature>
<feature type="transmembrane region" description="Helical" evidence="8">
    <location>
        <begin position="220"/>
        <end position="245"/>
    </location>
</feature>
<evidence type="ECO:0000256" key="5">
    <source>
        <dbReference type="ARBA" id="ARBA00022692"/>
    </source>
</evidence>
<comment type="subcellular location">
    <subcellularLocation>
        <location evidence="1">Cell membrane</location>
        <topology evidence="1">Multi-pass membrane protein</topology>
    </subcellularLocation>
</comment>
<keyword evidence="7 8" id="KW-0472">Membrane</keyword>
<dbReference type="InterPro" id="IPR002549">
    <property type="entry name" value="AI-2E-like"/>
</dbReference>
<evidence type="ECO:0000256" key="3">
    <source>
        <dbReference type="ARBA" id="ARBA00022448"/>
    </source>
</evidence>
<dbReference type="PANTHER" id="PTHR21716">
    <property type="entry name" value="TRANSMEMBRANE PROTEIN"/>
    <property type="match status" value="1"/>
</dbReference>
<evidence type="ECO:0000256" key="8">
    <source>
        <dbReference type="SAM" id="Phobius"/>
    </source>
</evidence>
<dbReference type="GO" id="GO:0055085">
    <property type="term" value="P:transmembrane transport"/>
    <property type="evidence" value="ECO:0007669"/>
    <property type="project" value="TreeGrafter"/>
</dbReference>
<accession>A0A1D2QMC9</accession>
<keyword evidence="6 8" id="KW-1133">Transmembrane helix</keyword>
<keyword evidence="4" id="KW-1003">Cell membrane</keyword>
<name>A0A1D2QMC9_9GAMM</name>
<evidence type="ECO:0000256" key="2">
    <source>
        <dbReference type="ARBA" id="ARBA00009773"/>
    </source>
</evidence>
<dbReference type="GO" id="GO:0005886">
    <property type="term" value="C:plasma membrane"/>
    <property type="evidence" value="ECO:0007669"/>
    <property type="project" value="UniProtKB-SubCell"/>
</dbReference>
<dbReference type="STRING" id="62101.AB835_12545"/>
<dbReference type="AlphaFoldDB" id="A0A1D2QMC9"/>
<comment type="similarity">
    <text evidence="2">Belongs to the autoinducer-2 exporter (AI-2E) (TC 2.A.86) family.</text>
</comment>
<feature type="transmembrane region" description="Helical" evidence="8">
    <location>
        <begin position="156"/>
        <end position="177"/>
    </location>
</feature>
<feature type="transmembrane region" description="Helical" evidence="8">
    <location>
        <begin position="39"/>
        <end position="59"/>
    </location>
</feature>
<feature type="transmembrane region" description="Helical" evidence="8">
    <location>
        <begin position="251"/>
        <end position="272"/>
    </location>
</feature>
<organism evidence="9 10">
    <name type="scientific">Candidatus Endobugula sertula</name>
    <name type="common">Bugula neritina bacterial symbiont</name>
    <dbReference type="NCBI Taxonomy" id="62101"/>
    <lineage>
        <taxon>Bacteria</taxon>
        <taxon>Pseudomonadati</taxon>
        <taxon>Pseudomonadota</taxon>
        <taxon>Gammaproteobacteria</taxon>
        <taxon>Cellvibrionales</taxon>
        <taxon>Cellvibrionaceae</taxon>
        <taxon>Candidatus Endobugula</taxon>
    </lineage>
</organism>
<gene>
    <name evidence="9" type="ORF">AB835_12545</name>
</gene>
<feature type="transmembrane region" description="Helical" evidence="8">
    <location>
        <begin position="279"/>
        <end position="301"/>
    </location>
</feature>
<sequence length="367" mass="40562">MIPIIRSWIDRYFHNEEAVLVVALLVVSFFVLWSLGNDLGPVIAAIIIAFLMQGFVAWLNKQKLPHTVSVTIAFLLLIGAMAAAFIFIIPALWDQILHLFSELPGMVTKGRELLLLLPEKYPSFISENEVEQLIRHASARLASFGQLVLSFSLANLSVFFTALLYMVLVPLLVFFFLKDSQSMLGWVGSLLPKERPVMNKIFAEMNQQIANYVRGKVVEILVVGVVSYISFTILGLDFAIILGIAVGLSVVIPYIGAVLVTIPVLLIGFFQWGWGYELLYLAIVYFVIQGLDGNVLVPLLFSEAVKLHPVAIILSVLVFGGLWGVWGVFFAIPLATLVKAISNAWPSPQVMVMDTPEDEIGLTPLSD</sequence>
<reference evidence="9 10" key="1">
    <citation type="journal article" date="2016" name="Appl. Environ. Microbiol.">
        <title>Lack of Overt Genome Reduction in the Bryostatin-Producing Bryozoan Symbiont "Candidatus Endobugula sertula".</title>
        <authorList>
            <person name="Miller I.J."/>
            <person name="Vanee N."/>
            <person name="Fong S.S."/>
            <person name="Lim-Fong G.E."/>
            <person name="Kwan J.C."/>
        </authorList>
    </citation>
    <scope>NUCLEOTIDE SEQUENCE [LARGE SCALE GENOMIC DNA]</scope>
    <source>
        <strain evidence="9">AB1-4</strain>
    </source>
</reference>
<comment type="caution">
    <text evidence="9">The sequence shown here is derived from an EMBL/GenBank/DDBJ whole genome shotgun (WGS) entry which is preliminary data.</text>
</comment>
<dbReference type="Proteomes" id="UP000242502">
    <property type="component" value="Unassembled WGS sequence"/>
</dbReference>
<protein>
    <submittedName>
        <fullName evidence="9">AI-2E family transporter</fullName>
    </submittedName>
</protein>
<feature type="transmembrane region" description="Helical" evidence="8">
    <location>
        <begin position="307"/>
        <end position="332"/>
    </location>
</feature>
<evidence type="ECO:0000313" key="10">
    <source>
        <dbReference type="Proteomes" id="UP000242502"/>
    </source>
</evidence>
<evidence type="ECO:0000256" key="1">
    <source>
        <dbReference type="ARBA" id="ARBA00004651"/>
    </source>
</evidence>
<evidence type="ECO:0000313" key="9">
    <source>
        <dbReference type="EMBL" id="ODS22726.1"/>
    </source>
</evidence>
<dbReference type="PANTHER" id="PTHR21716:SF53">
    <property type="entry name" value="PERMEASE PERM-RELATED"/>
    <property type="match status" value="1"/>
</dbReference>
<proteinExistence type="inferred from homology"/>
<evidence type="ECO:0000256" key="4">
    <source>
        <dbReference type="ARBA" id="ARBA00022475"/>
    </source>
</evidence>
<dbReference type="Pfam" id="PF01594">
    <property type="entry name" value="AI-2E_transport"/>
    <property type="match status" value="1"/>
</dbReference>
<keyword evidence="5 8" id="KW-0812">Transmembrane</keyword>
<evidence type="ECO:0000256" key="7">
    <source>
        <dbReference type="ARBA" id="ARBA00023136"/>
    </source>
</evidence>
<feature type="transmembrane region" description="Helical" evidence="8">
    <location>
        <begin position="71"/>
        <end position="93"/>
    </location>
</feature>